<dbReference type="STRING" id="5454.A0A163E8P1"/>
<evidence type="ECO:0000313" key="3">
    <source>
        <dbReference type="EMBL" id="KZM23577.1"/>
    </source>
</evidence>
<evidence type="ECO:0000256" key="1">
    <source>
        <dbReference type="ARBA" id="ARBA00006484"/>
    </source>
</evidence>
<keyword evidence="4" id="KW-1185">Reference proteome</keyword>
<name>A0A163E8P1_DIDRA</name>
<dbReference type="SUPFAM" id="SSF51735">
    <property type="entry name" value="NAD(P)-binding Rossmann-fold domains"/>
    <property type="match status" value="1"/>
</dbReference>
<dbReference type="GO" id="GO:0016491">
    <property type="term" value="F:oxidoreductase activity"/>
    <property type="evidence" value="ECO:0007669"/>
    <property type="project" value="UniProtKB-KW"/>
</dbReference>
<dbReference type="AlphaFoldDB" id="A0A163E8P1"/>
<dbReference type="Proteomes" id="UP000076837">
    <property type="component" value="Unassembled WGS sequence"/>
</dbReference>
<accession>A0A163E8P1</accession>
<protein>
    <submittedName>
        <fullName evidence="3">Oxidoreductase</fullName>
    </submittedName>
</protein>
<comment type="caution">
    <text evidence="3">The sequence shown here is derived from an EMBL/GenBank/DDBJ whole genome shotgun (WGS) entry which is preliminary data.</text>
</comment>
<dbReference type="Gene3D" id="3.40.50.720">
    <property type="entry name" value="NAD(P)-binding Rossmann-like Domain"/>
    <property type="match status" value="1"/>
</dbReference>
<organism evidence="3 4">
    <name type="scientific">Didymella rabiei</name>
    <name type="common">Chickpea ascochyta blight fungus</name>
    <name type="synonym">Mycosphaerella rabiei</name>
    <dbReference type="NCBI Taxonomy" id="5454"/>
    <lineage>
        <taxon>Eukaryota</taxon>
        <taxon>Fungi</taxon>
        <taxon>Dikarya</taxon>
        <taxon>Ascomycota</taxon>
        <taxon>Pezizomycotina</taxon>
        <taxon>Dothideomycetes</taxon>
        <taxon>Pleosporomycetidae</taxon>
        <taxon>Pleosporales</taxon>
        <taxon>Pleosporineae</taxon>
        <taxon>Didymellaceae</taxon>
        <taxon>Ascochyta</taxon>
    </lineage>
</organism>
<proteinExistence type="inferred from homology"/>
<gene>
    <name evidence="3" type="ORF">ST47_g5261</name>
</gene>
<dbReference type="PANTHER" id="PTHR24320">
    <property type="entry name" value="RETINOL DEHYDROGENASE"/>
    <property type="match status" value="1"/>
</dbReference>
<keyword evidence="2" id="KW-0560">Oxidoreductase</keyword>
<evidence type="ECO:0000313" key="4">
    <source>
        <dbReference type="Proteomes" id="UP000076837"/>
    </source>
</evidence>
<dbReference type="PANTHER" id="PTHR24320:SF272">
    <property type="entry name" value="NAD(P)-BINDING ROSSMANN-FOLD SUPERFAMILY PROTEIN"/>
    <property type="match status" value="1"/>
</dbReference>
<reference evidence="3 4" key="1">
    <citation type="journal article" date="2016" name="Sci. Rep.">
        <title>Draft genome sequencing and secretome analysis of fungal phytopathogen Ascochyta rabiei provides insight into the necrotrophic effector repertoire.</title>
        <authorList>
            <person name="Verma S."/>
            <person name="Gazara R.K."/>
            <person name="Nizam S."/>
            <person name="Parween S."/>
            <person name="Chattopadhyay D."/>
            <person name="Verma P.K."/>
        </authorList>
    </citation>
    <scope>NUCLEOTIDE SEQUENCE [LARGE SCALE GENOMIC DNA]</scope>
    <source>
        <strain evidence="3 4">ArDII</strain>
    </source>
</reference>
<dbReference type="EMBL" id="JYNV01000192">
    <property type="protein sequence ID" value="KZM23577.1"/>
    <property type="molecule type" value="Genomic_DNA"/>
</dbReference>
<evidence type="ECO:0000256" key="2">
    <source>
        <dbReference type="ARBA" id="ARBA00023002"/>
    </source>
</evidence>
<dbReference type="OrthoDB" id="191139at2759"/>
<comment type="similarity">
    <text evidence="1">Belongs to the short-chain dehydrogenases/reductases (SDR) family.</text>
</comment>
<dbReference type="InterPro" id="IPR036291">
    <property type="entry name" value="NAD(P)-bd_dom_sf"/>
</dbReference>
<sequence>MAMPYSKTKDGFESQFGTNHLAHLLLFQLVKSVLLSSATPSYPSRLVSVSSVGHIFSRPNFGDYNYGRTAKSAEQGAATQVWAAVGREWKSKGGRHLSGVAEAVSSEEKAKEEGMFNMANDGYKE</sequence>